<dbReference type="InterPro" id="IPR050168">
    <property type="entry name" value="AAA_ATPase_domain"/>
</dbReference>
<keyword evidence="1 3" id="KW-0547">Nucleotide-binding</keyword>
<dbReference type="SMART" id="SM00382">
    <property type="entry name" value="AAA"/>
    <property type="match status" value="1"/>
</dbReference>
<dbReference type="InterPro" id="IPR003960">
    <property type="entry name" value="ATPase_AAA_CS"/>
</dbReference>
<evidence type="ECO:0000256" key="2">
    <source>
        <dbReference type="ARBA" id="ARBA00022840"/>
    </source>
</evidence>
<dbReference type="SUPFAM" id="SSF52540">
    <property type="entry name" value="P-loop containing nucleoside triphosphate hydrolases"/>
    <property type="match status" value="2"/>
</dbReference>
<dbReference type="EMBL" id="JAKMXF010000288">
    <property type="protein sequence ID" value="KAI6653261.1"/>
    <property type="molecule type" value="Genomic_DNA"/>
</dbReference>
<dbReference type="PROSITE" id="PS00674">
    <property type="entry name" value="AAA"/>
    <property type="match status" value="1"/>
</dbReference>
<evidence type="ECO:0000313" key="5">
    <source>
        <dbReference type="EMBL" id="KAI6653261.1"/>
    </source>
</evidence>
<evidence type="ECO:0000256" key="3">
    <source>
        <dbReference type="RuleBase" id="RU003651"/>
    </source>
</evidence>
<dbReference type="InterPro" id="IPR003959">
    <property type="entry name" value="ATPase_AAA_core"/>
</dbReference>
<proteinExistence type="inferred from homology"/>
<dbReference type="AlphaFoldDB" id="A0AAV7JZ31"/>
<evidence type="ECO:0000313" key="6">
    <source>
        <dbReference type="Proteomes" id="UP001165289"/>
    </source>
</evidence>
<dbReference type="GO" id="GO:0005524">
    <property type="term" value="F:ATP binding"/>
    <property type="evidence" value="ECO:0007669"/>
    <property type="project" value="UniProtKB-KW"/>
</dbReference>
<dbReference type="GO" id="GO:0005737">
    <property type="term" value="C:cytoplasm"/>
    <property type="evidence" value="ECO:0007669"/>
    <property type="project" value="TreeGrafter"/>
</dbReference>
<organism evidence="5 6">
    <name type="scientific">Oopsacas minuta</name>
    <dbReference type="NCBI Taxonomy" id="111878"/>
    <lineage>
        <taxon>Eukaryota</taxon>
        <taxon>Metazoa</taxon>
        <taxon>Porifera</taxon>
        <taxon>Hexactinellida</taxon>
        <taxon>Hexasterophora</taxon>
        <taxon>Lyssacinosida</taxon>
        <taxon>Leucopsacidae</taxon>
        <taxon>Oopsacas</taxon>
    </lineage>
</organism>
<dbReference type="InterPro" id="IPR041569">
    <property type="entry name" value="AAA_lid_3"/>
</dbReference>
<dbReference type="GO" id="GO:0016887">
    <property type="term" value="F:ATP hydrolysis activity"/>
    <property type="evidence" value="ECO:0007669"/>
    <property type="project" value="InterPro"/>
</dbReference>
<evidence type="ECO:0000256" key="1">
    <source>
        <dbReference type="ARBA" id="ARBA00022741"/>
    </source>
</evidence>
<feature type="domain" description="AAA+ ATPase" evidence="4">
    <location>
        <begin position="198"/>
        <end position="334"/>
    </location>
</feature>
<dbReference type="InterPro" id="IPR027417">
    <property type="entry name" value="P-loop_NTPase"/>
</dbReference>
<comment type="similarity">
    <text evidence="3">Belongs to the AAA ATPase family.</text>
</comment>
<keyword evidence="2 3" id="KW-0067">ATP-binding</keyword>
<dbReference type="Gene3D" id="1.10.8.60">
    <property type="match status" value="2"/>
</dbReference>
<dbReference type="PANTHER" id="PTHR23077:SF27">
    <property type="entry name" value="ATPASE FAMILY GENE 2 PROTEIN HOMOLOG A"/>
    <property type="match status" value="1"/>
</dbReference>
<gene>
    <name evidence="5" type="ORF">LOD99_3786</name>
</gene>
<dbReference type="FunFam" id="3.40.50.300:FF:000661">
    <property type="entry name" value="calmodulin-interacting protein 111 isoform X1"/>
    <property type="match status" value="1"/>
</dbReference>
<evidence type="ECO:0000259" key="4">
    <source>
        <dbReference type="SMART" id="SM00382"/>
    </source>
</evidence>
<dbReference type="Gene3D" id="3.40.50.300">
    <property type="entry name" value="P-loop containing nucleotide triphosphate hydrolases"/>
    <property type="match status" value="2"/>
</dbReference>
<dbReference type="Pfam" id="PF17862">
    <property type="entry name" value="AAA_lid_3"/>
    <property type="match status" value="1"/>
</dbReference>
<dbReference type="Proteomes" id="UP001165289">
    <property type="component" value="Unassembled WGS sequence"/>
</dbReference>
<name>A0AAV7JZ31_9METZ</name>
<keyword evidence="6" id="KW-1185">Reference proteome</keyword>
<protein>
    <submittedName>
        <fullName evidence="5">Spermatogenesis-associated protein 5-like isoform X2</fullName>
    </submittedName>
</protein>
<dbReference type="CDD" id="cd19511">
    <property type="entry name" value="RecA-like_CDC48_r2-like"/>
    <property type="match status" value="1"/>
</dbReference>
<accession>A0AAV7JZ31</accession>
<dbReference type="InterPro" id="IPR003593">
    <property type="entry name" value="AAA+_ATPase"/>
</dbReference>
<comment type="caution">
    <text evidence="5">The sequence shown here is derived from an EMBL/GenBank/DDBJ whole genome shotgun (WGS) entry which is preliminary data.</text>
</comment>
<sequence>MVILLDDIDSISVGKDYVIGTNSIVSSICQLMDHIQREGGILVATCRRRDEVDKSLKRPGRLEKEIDLPTPNSNERFHILQSILKLTPNIISVPNLTELSWRAHGYVAGDLKMVVREATLGMLRRFGNDLDEAKLEFQDLQEGLKKVRPSAMRDVILEVPHVKWSDIGGMTDIIQKIRETVEWPLKHPEAFTRLGLRPPRGILLYGPPGCSKTMIARAIATESGLSFLAVKGPEIFSKWVGDSERAIRDIFSKARMVAPAIIFFDEIDALAVEREGQGSRVSDRVLTQLLTEMDGLERLEGVTVVAATNRPDLMDKALLRPGRMDRLIYIPIPDTVTREEIFRIKLSKMACEPDLILSGLIELSAGFSGAEIVNVCEEAAMICLQENIESKQIEQQHLEKAVKNLKPQITKEMKEFYEGFTKNTFFKK</sequence>
<dbReference type="Pfam" id="PF00004">
    <property type="entry name" value="AAA"/>
    <property type="match status" value="2"/>
</dbReference>
<reference evidence="5 6" key="1">
    <citation type="journal article" date="2023" name="BMC Biol.">
        <title>The compact genome of the sponge Oopsacas minuta (Hexactinellida) is lacking key metazoan core genes.</title>
        <authorList>
            <person name="Santini S."/>
            <person name="Schenkelaars Q."/>
            <person name="Jourda C."/>
            <person name="Duchesne M."/>
            <person name="Belahbib H."/>
            <person name="Rocher C."/>
            <person name="Selva M."/>
            <person name="Riesgo A."/>
            <person name="Vervoort M."/>
            <person name="Leys S.P."/>
            <person name="Kodjabachian L."/>
            <person name="Le Bivic A."/>
            <person name="Borchiellini C."/>
            <person name="Claverie J.M."/>
            <person name="Renard E."/>
        </authorList>
    </citation>
    <scope>NUCLEOTIDE SEQUENCE [LARGE SCALE GENOMIC DNA]</scope>
    <source>
        <strain evidence="5">SPO-2</strain>
    </source>
</reference>
<dbReference type="PANTHER" id="PTHR23077">
    <property type="entry name" value="AAA-FAMILY ATPASE"/>
    <property type="match status" value="1"/>
</dbReference>